<dbReference type="Proteomes" id="UP001283361">
    <property type="component" value="Unassembled WGS sequence"/>
</dbReference>
<proteinExistence type="predicted"/>
<reference evidence="1" key="1">
    <citation type="journal article" date="2023" name="G3 (Bethesda)">
        <title>A reference genome for the long-term kleptoplast-retaining sea slug Elysia crispata morphotype clarki.</title>
        <authorList>
            <person name="Eastman K.E."/>
            <person name="Pendleton A.L."/>
            <person name="Shaikh M.A."/>
            <person name="Suttiyut T."/>
            <person name="Ogas R."/>
            <person name="Tomko P."/>
            <person name="Gavelis G."/>
            <person name="Widhalm J.R."/>
            <person name="Wisecaver J.H."/>
        </authorList>
    </citation>
    <scope>NUCLEOTIDE SEQUENCE</scope>
    <source>
        <strain evidence="1">ECLA1</strain>
    </source>
</reference>
<comment type="caution">
    <text evidence="1">The sequence shown here is derived from an EMBL/GenBank/DDBJ whole genome shotgun (WGS) entry which is preliminary data.</text>
</comment>
<gene>
    <name evidence="1" type="ORF">RRG08_054263</name>
</gene>
<dbReference type="EMBL" id="JAWDGP010006482">
    <property type="protein sequence ID" value="KAK3740242.1"/>
    <property type="molecule type" value="Genomic_DNA"/>
</dbReference>
<dbReference type="AlphaFoldDB" id="A0AAE0YBT7"/>
<organism evidence="1 2">
    <name type="scientific">Elysia crispata</name>
    <name type="common">lettuce slug</name>
    <dbReference type="NCBI Taxonomy" id="231223"/>
    <lineage>
        <taxon>Eukaryota</taxon>
        <taxon>Metazoa</taxon>
        <taxon>Spiralia</taxon>
        <taxon>Lophotrochozoa</taxon>
        <taxon>Mollusca</taxon>
        <taxon>Gastropoda</taxon>
        <taxon>Heterobranchia</taxon>
        <taxon>Euthyneura</taxon>
        <taxon>Panpulmonata</taxon>
        <taxon>Sacoglossa</taxon>
        <taxon>Placobranchoidea</taxon>
        <taxon>Plakobranchidae</taxon>
        <taxon>Elysia</taxon>
    </lineage>
</organism>
<evidence type="ECO:0000313" key="2">
    <source>
        <dbReference type="Proteomes" id="UP001283361"/>
    </source>
</evidence>
<keyword evidence="2" id="KW-1185">Reference proteome</keyword>
<name>A0AAE0YBT7_9GAST</name>
<accession>A0AAE0YBT7</accession>
<evidence type="ECO:0000313" key="1">
    <source>
        <dbReference type="EMBL" id="KAK3740242.1"/>
    </source>
</evidence>
<sequence length="89" mass="10057">MIPSQMFRAGDKQGRAALNVPGTLLGVRAWCWVSPPLFRIRLWPRSKSLRVPYRVLCYEVPHGAIWSVYDTHGTRDGRNMTEEGVGSAE</sequence>
<protein>
    <submittedName>
        <fullName evidence="1">Uncharacterized protein</fullName>
    </submittedName>
</protein>